<dbReference type="Proteomes" id="UP000030748">
    <property type="component" value="Unassembled WGS sequence"/>
</dbReference>
<gene>
    <name evidence="2" type="ORF">MIMGU_mgv1a023720mg</name>
</gene>
<dbReference type="Pfam" id="PF05678">
    <property type="entry name" value="VQ"/>
    <property type="match status" value="1"/>
</dbReference>
<evidence type="ECO:0000313" key="2">
    <source>
        <dbReference type="EMBL" id="EYU26240.1"/>
    </source>
</evidence>
<proteinExistence type="predicted"/>
<reference evidence="2 3" key="1">
    <citation type="journal article" date="2013" name="Proc. Natl. Acad. Sci. U.S.A.">
        <title>Fine-scale variation in meiotic recombination in Mimulus inferred from population shotgun sequencing.</title>
        <authorList>
            <person name="Hellsten U."/>
            <person name="Wright K.M."/>
            <person name="Jenkins J."/>
            <person name="Shu S."/>
            <person name="Yuan Y."/>
            <person name="Wessler S.R."/>
            <person name="Schmutz J."/>
            <person name="Willis J.H."/>
            <person name="Rokhsar D.S."/>
        </authorList>
    </citation>
    <scope>NUCLEOTIDE SEQUENCE [LARGE SCALE GENOMIC DNA]</scope>
    <source>
        <strain evidence="3">cv. DUN x IM62</strain>
    </source>
</reference>
<organism evidence="2 3">
    <name type="scientific">Erythranthe guttata</name>
    <name type="common">Yellow monkey flower</name>
    <name type="synonym">Mimulus guttatus</name>
    <dbReference type="NCBI Taxonomy" id="4155"/>
    <lineage>
        <taxon>Eukaryota</taxon>
        <taxon>Viridiplantae</taxon>
        <taxon>Streptophyta</taxon>
        <taxon>Embryophyta</taxon>
        <taxon>Tracheophyta</taxon>
        <taxon>Spermatophyta</taxon>
        <taxon>Magnoliopsida</taxon>
        <taxon>eudicotyledons</taxon>
        <taxon>Gunneridae</taxon>
        <taxon>Pentapetalae</taxon>
        <taxon>asterids</taxon>
        <taxon>lamiids</taxon>
        <taxon>Lamiales</taxon>
        <taxon>Phrymaceae</taxon>
        <taxon>Erythranthe</taxon>
    </lineage>
</organism>
<feature type="domain" description="VQ" evidence="1">
    <location>
        <begin position="16"/>
        <end position="41"/>
    </location>
</feature>
<dbReference type="EMBL" id="KI631699">
    <property type="protein sequence ID" value="EYU26240.1"/>
    <property type="molecule type" value="Genomic_DNA"/>
</dbReference>
<evidence type="ECO:0000259" key="1">
    <source>
        <dbReference type="Pfam" id="PF05678"/>
    </source>
</evidence>
<dbReference type="PANTHER" id="PTHR34777:SF1">
    <property type="entry name" value="VQ MOTIF-CONTAINING PROTEIN 10"/>
    <property type="match status" value="1"/>
</dbReference>
<sequence>MSSRRRGSKDAVKVVIINTEYVETDARSFKSVVQNLTGKDSIISASAAADQQPLPMRQPAVRSMLQGHRCCPGECRSMNSKE</sequence>
<accession>A0A022QI93</accession>
<evidence type="ECO:0000313" key="3">
    <source>
        <dbReference type="Proteomes" id="UP000030748"/>
    </source>
</evidence>
<protein>
    <recommendedName>
        <fullName evidence="1">VQ domain-containing protein</fullName>
    </recommendedName>
</protein>
<dbReference type="PANTHER" id="PTHR34777">
    <property type="entry name" value="VQ MOTIF-CONTAINING PROTEIN 10"/>
    <property type="match status" value="1"/>
</dbReference>
<dbReference type="InterPro" id="IPR008889">
    <property type="entry name" value="VQ"/>
</dbReference>
<dbReference type="AlphaFoldDB" id="A0A022QI93"/>
<keyword evidence="3" id="KW-1185">Reference proteome</keyword>
<name>A0A022QI93_ERYGU</name>
<dbReference type="InterPro" id="IPR039608">
    <property type="entry name" value="VQ_1/10"/>
</dbReference>